<keyword evidence="2" id="KW-0812">Transmembrane</keyword>
<dbReference type="Proteomes" id="UP001500390">
    <property type="component" value="Unassembled WGS sequence"/>
</dbReference>
<keyword evidence="2" id="KW-1133">Transmembrane helix</keyword>
<name>A0ABP8JLI5_9MICO</name>
<proteinExistence type="predicted"/>
<protein>
    <recommendedName>
        <fullName evidence="5">Septum formation initiator family protein</fullName>
    </recommendedName>
</protein>
<evidence type="ECO:0008006" key="5">
    <source>
        <dbReference type="Google" id="ProtNLM"/>
    </source>
</evidence>
<evidence type="ECO:0000256" key="1">
    <source>
        <dbReference type="SAM" id="MobiDB-lite"/>
    </source>
</evidence>
<evidence type="ECO:0000313" key="3">
    <source>
        <dbReference type="EMBL" id="GAA4392798.1"/>
    </source>
</evidence>
<keyword evidence="4" id="KW-1185">Reference proteome</keyword>
<dbReference type="InterPro" id="IPR007060">
    <property type="entry name" value="FtsL/DivIC"/>
</dbReference>
<gene>
    <name evidence="3" type="ORF">GCM10023153_12230</name>
</gene>
<reference evidence="4" key="1">
    <citation type="journal article" date="2019" name="Int. J. Syst. Evol. Microbiol.">
        <title>The Global Catalogue of Microorganisms (GCM) 10K type strain sequencing project: providing services to taxonomists for standard genome sequencing and annotation.</title>
        <authorList>
            <consortium name="The Broad Institute Genomics Platform"/>
            <consortium name="The Broad Institute Genome Sequencing Center for Infectious Disease"/>
            <person name="Wu L."/>
            <person name="Ma J."/>
        </authorList>
    </citation>
    <scope>NUCLEOTIDE SEQUENCE [LARGE SCALE GENOMIC DNA]</scope>
    <source>
        <strain evidence="4">JCM 17738</strain>
    </source>
</reference>
<feature type="compositionally biased region" description="Low complexity" evidence="1">
    <location>
        <begin position="17"/>
        <end position="40"/>
    </location>
</feature>
<dbReference type="RefSeq" id="WP_159903335.1">
    <property type="nucleotide sequence ID" value="NZ_BAABFX010000020.1"/>
</dbReference>
<feature type="compositionally biased region" description="Low complexity" evidence="1">
    <location>
        <begin position="1"/>
        <end position="10"/>
    </location>
</feature>
<evidence type="ECO:0000313" key="4">
    <source>
        <dbReference type="Proteomes" id="UP001500390"/>
    </source>
</evidence>
<feature type="region of interest" description="Disordered" evidence="1">
    <location>
        <begin position="1"/>
        <end position="40"/>
    </location>
</feature>
<comment type="caution">
    <text evidence="3">The sequence shown here is derived from an EMBL/GenBank/DDBJ whole genome shotgun (WGS) entry which is preliminary data.</text>
</comment>
<feature type="transmembrane region" description="Helical" evidence="2">
    <location>
        <begin position="59"/>
        <end position="81"/>
    </location>
</feature>
<dbReference type="EMBL" id="BAABFX010000020">
    <property type="protein sequence ID" value="GAA4392798.1"/>
    <property type="molecule type" value="Genomic_DNA"/>
</dbReference>
<keyword evidence="2" id="KW-0472">Membrane</keyword>
<accession>A0ABP8JLI5</accession>
<organism evidence="3 4">
    <name type="scientific">Ornithinibacter aureus</name>
    <dbReference type="NCBI Taxonomy" id="622664"/>
    <lineage>
        <taxon>Bacteria</taxon>
        <taxon>Bacillati</taxon>
        <taxon>Actinomycetota</taxon>
        <taxon>Actinomycetes</taxon>
        <taxon>Micrococcales</taxon>
        <taxon>Intrasporangiaceae</taxon>
        <taxon>Ornithinibacter</taxon>
    </lineage>
</organism>
<dbReference type="Pfam" id="PF04977">
    <property type="entry name" value="DivIC"/>
    <property type="match status" value="1"/>
</dbReference>
<evidence type="ECO:0000256" key="2">
    <source>
        <dbReference type="SAM" id="Phobius"/>
    </source>
</evidence>
<sequence length="180" mass="19301">MATGRSRGPASRPPRRPAGGRPSASTRPAGSSAPPAAAPATGWRRLLGGVTGDRRARRALALTGVLVLLVILLGSTVTAYIGQRGDIAALRDKVAAQEQDVAALQAERERWRDPVYVEQQARQRLKFVKPGEKSYTVLDPEPDAGNRDPLATIASSDEELPWYQGVWESARTADAPGARR</sequence>